<dbReference type="Pfam" id="PF07238">
    <property type="entry name" value="PilZ"/>
    <property type="match status" value="1"/>
</dbReference>
<evidence type="ECO:0000313" key="2">
    <source>
        <dbReference type="EMBL" id="BAF87613.1"/>
    </source>
</evidence>
<reference evidence="2 3" key="3">
    <citation type="journal article" date="2008" name="BMC Genomics">
        <title>The genome of the versatile nitrogen fixer Azorhizobium caulinodans ORS571.</title>
        <authorList>
            <person name="Lee KB."/>
            <person name="Backer P.D."/>
            <person name="Aono T."/>
            <person name="Liu CT."/>
            <person name="Suzuki S."/>
            <person name="Suzuki T."/>
            <person name="Kaneko T."/>
            <person name="Yamada M."/>
            <person name="Tabata S."/>
            <person name="Kupfer D.M."/>
            <person name="Najar F.Z."/>
            <person name="Wiley G.B."/>
            <person name="Roe B."/>
            <person name="Binnewies T.T."/>
            <person name="Ussery D.W."/>
            <person name="D'Haeze W."/>
            <person name="Herder J.D."/>
            <person name="Gevers D."/>
            <person name="Vereecke D."/>
            <person name="Holsters M."/>
            <person name="Oyaizu H."/>
        </authorList>
    </citation>
    <scope>NUCLEOTIDE SEQUENCE [LARGE SCALE GENOMIC DNA]</scope>
    <source>
        <strain evidence="3">ATCC 43989 / DSM 5975 / JCM 20966 / LMG 6465 / NBRC 14845 / NCIMB 13405 / ORS 571</strain>
    </source>
</reference>
<evidence type="ECO:0000313" key="3">
    <source>
        <dbReference type="Proteomes" id="UP000000270"/>
    </source>
</evidence>
<dbReference type="HOGENOM" id="CLU_146492_0_0_5"/>
<name>A8HYH2_AZOC5</name>
<feature type="domain" description="PilZ" evidence="1">
    <location>
        <begin position="64"/>
        <end position="143"/>
    </location>
</feature>
<dbReference type="GO" id="GO:0035438">
    <property type="term" value="F:cyclic-di-GMP binding"/>
    <property type="evidence" value="ECO:0007669"/>
    <property type="project" value="InterPro"/>
</dbReference>
<sequence>MRPTIVNSDGVESRPFARNMGCIGADDRLAGSAAGDPVELGCTLMKPQLVQISPRPVPQRVSANRRASRRFPTAQRAFIVNGDERLCVCELVDMSAGGAQVRITSANELPEMFDLLIAGDTYLKTVPVEVRWRGGDRMGVQYLSDGVCA</sequence>
<dbReference type="InterPro" id="IPR009875">
    <property type="entry name" value="PilZ_domain"/>
</dbReference>
<reference evidence="2 3" key="5">
    <citation type="journal article" date="2010" name="Appl. Environ. Microbiol.">
        <title>phrR-like gene praR of Azorhizobium caulinodans ORS571 is essential for symbiosis with Sesbania rostrata and is involved in expression of reb genes.</title>
        <authorList>
            <person name="Akiba N."/>
            <person name="Aono T."/>
            <person name="Toyazaki H."/>
            <person name="Sato S."/>
            <person name="Oyaizu H."/>
        </authorList>
    </citation>
    <scope>NUCLEOTIDE SEQUENCE [LARGE SCALE GENOMIC DNA]</scope>
    <source>
        <strain evidence="3">ATCC 43989 / DSM 5975 / JCM 20966 / LMG 6465 / NBRC 14845 / NCIMB 13405 / ORS 571</strain>
    </source>
</reference>
<dbReference type="EMBL" id="AP009384">
    <property type="protein sequence ID" value="BAF87613.1"/>
    <property type="molecule type" value="Genomic_DNA"/>
</dbReference>
<dbReference type="SUPFAM" id="SSF141371">
    <property type="entry name" value="PilZ domain-like"/>
    <property type="match status" value="1"/>
</dbReference>
<dbReference type="Proteomes" id="UP000000270">
    <property type="component" value="Chromosome"/>
</dbReference>
<dbReference type="Gene3D" id="2.40.10.220">
    <property type="entry name" value="predicted glycosyltransferase like domains"/>
    <property type="match status" value="1"/>
</dbReference>
<organism evidence="2 3">
    <name type="scientific">Azorhizobium caulinodans (strain ATCC 43989 / DSM 5975 / JCM 20966 / LMG 6465 / NBRC 14845 / NCIMB 13405 / ORS 571)</name>
    <dbReference type="NCBI Taxonomy" id="438753"/>
    <lineage>
        <taxon>Bacteria</taxon>
        <taxon>Pseudomonadati</taxon>
        <taxon>Pseudomonadota</taxon>
        <taxon>Alphaproteobacteria</taxon>
        <taxon>Hyphomicrobiales</taxon>
        <taxon>Xanthobacteraceae</taxon>
        <taxon>Azorhizobium</taxon>
    </lineage>
</organism>
<dbReference type="AlphaFoldDB" id="A8HYH2"/>
<evidence type="ECO:0000259" key="1">
    <source>
        <dbReference type="Pfam" id="PF07238"/>
    </source>
</evidence>
<gene>
    <name evidence="2" type="ordered locus">AZC_1615</name>
</gene>
<reference evidence="3" key="2">
    <citation type="submission" date="2007-04" db="EMBL/GenBank/DDBJ databases">
        <title>Complete genome sequence of the nitrogen-fixing bacterium Azorhizobium caulinodans ORS571.</title>
        <authorList>
            <person name="Lee K.B."/>
            <person name="Backer P.D."/>
            <person name="Aono T."/>
            <person name="Liu C.T."/>
            <person name="Suzuki S."/>
            <person name="Suzuki T."/>
            <person name="Kaneko T."/>
            <person name="Yamada M."/>
            <person name="Tabata S."/>
            <person name="Kupfer D.M."/>
            <person name="Najar F.Z."/>
            <person name="Wiley G.B."/>
            <person name="Roe B."/>
            <person name="Binnewies T."/>
            <person name="Ussery D."/>
            <person name="Vereecke D."/>
            <person name="Gevers D."/>
            <person name="Holsters M."/>
            <person name="Oyaizu H."/>
        </authorList>
    </citation>
    <scope>NUCLEOTIDE SEQUENCE [LARGE SCALE GENOMIC DNA]</scope>
    <source>
        <strain evidence="3">ATCC 43989 / DSM 5975 / JCM 20966 / LMG 6465 / NBRC 14845 / NCIMB 13405 / ORS 571</strain>
    </source>
</reference>
<reference evidence="2 3" key="1">
    <citation type="journal article" date="2007" name="Appl. Environ. Microbiol.">
        <title>Rhizobial factors required for stem nodule maturation and maintenance in Sesbania rostrata-Azorhizobium caulinodans ORS571 symbiosis.</title>
        <authorList>
            <person name="Suzuki S."/>
            <person name="Aono T."/>
            <person name="Lee KB."/>
            <person name="Suzuki T."/>
            <person name="Liu CT."/>
            <person name="Miwa H."/>
            <person name="Wakao S."/>
            <person name="Iki T."/>
            <person name="Oyaizu H."/>
        </authorList>
    </citation>
    <scope>NUCLEOTIDE SEQUENCE [LARGE SCALE GENOMIC DNA]</scope>
    <source>
        <strain evidence="3">ATCC 43989 / DSM 5975 / JCM 20966 / LMG 6465 / NBRC 14845 / NCIMB 13405 / ORS 571</strain>
    </source>
</reference>
<reference evidence="2 3" key="4">
    <citation type="journal article" date="2009" name="Appl. Environ. Microbiol.">
        <title>Comparative genome-wide transcriptional profiling of Azorhizobium caulinodans ORS571 grown under free-living and symbiotic conditions.</title>
        <authorList>
            <person name="Tsukada S."/>
            <person name="Aono T."/>
            <person name="Akiba N."/>
            <person name="Lee KB."/>
            <person name="Liu CT."/>
            <person name="Toyazaki H."/>
            <person name="Oyaizu H."/>
        </authorList>
    </citation>
    <scope>NUCLEOTIDE SEQUENCE [LARGE SCALE GENOMIC DNA]</scope>
    <source>
        <strain evidence="3">ATCC 43989 / DSM 5975 / JCM 20966 / LMG 6465 / NBRC 14845 / NCIMB 13405 / ORS 571</strain>
    </source>
</reference>
<keyword evidence="3" id="KW-1185">Reference proteome</keyword>
<dbReference type="KEGG" id="azc:AZC_1615"/>
<protein>
    <recommendedName>
        <fullName evidence="1">PilZ domain-containing protein</fullName>
    </recommendedName>
</protein>
<reference evidence="2 3" key="6">
    <citation type="journal article" date="2011" name="Appl. Environ. Microbiol.">
        <title>Involvement of the azorhizobial chromosome partition gene (parA) in the onset of bacteroid differentiation during Sesbania rostrata stem nodule development.</title>
        <authorList>
            <person name="Liu CT."/>
            <person name="Lee KB."/>
            <person name="Wang YS."/>
            <person name="Peng MH."/>
            <person name="Lee KT."/>
            <person name="Suzuki S."/>
            <person name="Suzuki T."/>
            <person name="Oyaizu H."/>
        </authorList>
    </citation>
    <scope>NUCLEOTIDE SEQUENCE [LARGE SCALE GENOMIC DNA]</scope>
    <source>
        <strain evidence="3">ATCC 43989 / DSM 5975 / JCM 20966 / LMG 6465 / NBRC 14845 / NCIMB 13405 / ORS 571</strain>
    </source>
</reference>
<proteinExistence type="predicted"/>
<accession>A8HYH2</accession>